<organism evidence="2 3">
    <name type="scientific">Myxococcus llanfairpwllgwyngyllgogerychwyrndrobwllllantysiliogogogochensis</name>
    <dbReference type="NCBI Taxonomy" id="2590453"/>
    <lineage>
        <taxon>Bacteria</taxon>
        <taxon>Pseudomonadati</taxon>
        <taxon>Myxococcota</taxon>
        <taxon>Myxococcia</taxon>
        <taxon>Myxococcales</taxon>
        <taxon>Cystobacterineae</taxon>
        <taxon>Myxococcaceae</taxon>
        <taxon>Myxococcus</taxon>
    </lineage>
</organism>
<evidence type="ECO:0000313" key="2">
    <source>
        <dbReference type="EMBL" id="TQF11603.1"/>
    </source>
</evidence>
<keyword evidence="3" id="KW-1185">Reference proteome</keyword>
<dbReference type="Proteomes" id="UP000315369">
    <property type="component" value="Unassembled WGS sequence"/>
</dbReference>
<keyword evidence="1" id="KW-0472">Membrane</keyword>
<sequence>MSESVELPIQAPGTVFRFPAGTMRGTLSLAGLLLALMPLDVLACATCSLREPESAVRSALLVVGLMLTPFLVVGVGLWAVRRAGREDGA</sequence>
<evidence type="ECO:0000256" key="1">
    <source>
        <dbReference type="SAM" id="Phobius"/>
    </source>
</evidence>
<dbReference type="AlphaFoldDB" id="A0A540WRI4"/>
<gene>
    <name evidence="2" type="ORF">FJV41_33350</name>
</gene>
<dbReference type="EMBL" id="VIFM01000179">
    <property type="protein sequence ID" value="TQF11603.1"/>
    <property type="molecule type" value="Genomic_DNA"/>
</dbReference>
<evidence type="ECO:0000313" key="3">
    <source>
        <dbReference type="Proteomes" id="UP000315369"/>
    </source>
</evidence>
<accession>A0A540WRI4</accession>
<dbReference type="OrthoDB" id="5522348at2"/>
<keyword evidence="1" id="KW-1133">Transmembrane helix</keyword>
<comment type="caution">
    <text evidence="2">The sequence shown here is derived from an EMBL/GenBank/DDBJ whole genome shotgun (WGS) entry which is preliminary data.</text>
</comment>
<feature type="transmembrane region" description="Helical" evidence="1">
    <location>
        <begin position="59"/>
        <end position="80"/>
    </location>
</feature>
<keyword evidence="1" id="KW-0812">Transmembrane</keyword>
<name>A0A540WRI4_9BACT</name>
<protein>
    <submittedName>
        <fullName evidence="2">Uncharacterized protein</fullName>
    </submittedName>
</protein>
<proteinExistence type="predicted"/>
<dbReference type="RefSeq" id="WP_141646638.1">
    <property type="nucleotide sequence ID" value="NZ_VIFM01000179.1"/>
</dbReference>
<reference evidence="2 3" key="1">
    <citation type="submission" date="2019-06" db="EMBL/GenBank/DDBJ databases">
        <authorList>
            <person name="Livingstone P."/>
            <person name="Whitworth D."/>
        </authorList>
    </citation>
    <scope>NUCLEOTIDE SEQUENCE [LARGE SCALE GENOMIC DNA]</scope>
    <source>
        <strain evidence="2 3">AM401</strain>
    </source>
</reference>